<dbReference type="Proteomes" id="UP000243723">
    <property type="component" value="Unassembled WGS sequence"/>
</dbReference>
<evidence type="ECO:0000256" key="2">
    <source>
        <dbReference type="SAM" id="Phobius"/>
    </source>
</evidence>
<feature type="region of interest" description="Disordered" evidence="1">
    <location>
        <begin position="47"/>
        <end position="187"/>
    </location>
</feature>
<keyword evidence="4" id="KW-1185">Reference proteome</keyword>
<name>A0A2P8AJL7_9PEZI</name>
<protein>
    <submittedName>
        <fullName evidence="3">Uncharacterized protein</fullName>
    </submittedName>
</protein>
<proteinExistence type="predicted"/>
<evidence type="ECO:0000313" key="4">
    <source>
        <dbReference type="Proteomes" id="UP000243723"/>
    </source>
</evidence>
<feature type="compositionally biased region" description="Polar residues" evidence="1">
    <location>
        <begin position="139"/>
        <end position="179"/>
    </location>
</feature>
<feature type="compositionally biased region" description="Basic and acidic residues" evidence="1">
    <location>
        <begin position="122"/>
        <end position="138"/>
    </location>
</feature>
<keyword evidence="2" id="KW-1133">Transmembrane helix</keyword>
<dbReference type="PANTHER" id="PTHR35872:SF1">
    <property type="entry name" value="ALPHA-L-RHAMNOSIDASE C"/>
    <property type="match status" value="1"/>
</dbReference>
<evidence type="ECO:0000256" key="1">
    <source>
        <dbReference type="SAM" id="MobiDB-lite"/>
    </source>
</evidence>
<dbReference type="AlphaFoldDB" id="A0A2P8AJL7"/>
<feature type="region of interest" description="Disordered" evidence="1">
    <location>
        <begin position="1"/>
        <end position="25"/>
    </location>
</feature>
<organism evidence="3 4">
    <name type="scientific">Elsinoe australis</name>
    <dbReference type="NCBI Taxonomy" id="40998"/>
    <lineage>
        <taxon>Eukaryota</taxon>
        <taxon>Fungi</taxon>
        <taxon>Dikarya</taxon>
        <taxon>Ascomycota</taxon>
        <taxon>Pezizomycotina</taxon>
        <taxon>Dothideomycetes</taxon>
        <taxon>Dothideomycetidae</taxon>
        <taxon>Myriangiales</taxon>
        <taxon>Elsinoaceae</taxon>
        <taxon>Elsinoe</taxon>
    </lineage>
</organism>
<feature type="transmembrane region" description="Helical" evidence="2">
    <location>
        <begin position="205"/>
        <end position="233"/>
    </location>
</feature>
<dbReference type="STRING" id="40998.A0A2P8AJL7"/>
<gene>
    <name evidence="3" type="ORF">B9Z65_823</name>
</gene>
<dbReference type="InterPro" id="IPR021369">
    <property type="entry name" value="DUF2985"/>
</dbReference>
<dbReference type="EMBL" id="NHZQ01000003">
    <property type="protein sequence ID" value="PSK60673.1"/>
    <property type="molecule type" value="Genomic_DNA"/>
</dbReference>
<sequence length="491" mass="53673">MSSDTNSPRQRSGTVSSIQSVTRSVRSASGRILDADVPHGMWAATAQATSMAPTMGDIRRGSFGSEGWDGEAQKVHAGEQQQQTQQTGARRPSSAVLGRFSFRGSPALPEEKETTEPFPTMKNEERQTTPPTEREESLPKTSTSSGPDNTKSTTTNDIHPTKSSLSSAPTPGIKTQKSFPNGYVEPPKKPWTESTKIGLLAFWKWFLTPFGFLVTLYGLNVVAWGGMLFLILLNAAPAMCSQNSPQNNFDGCNDINSPRRIWVEITSQILNALFCVTGFGLIPWRFRDLYFLMRWRLANEKKVGRERKMYGLRKLAGINNGWFRLPGSDTLDELSPVAYQETTKGGSHELKHDAAPNGVEAGAEAEAADERLPLPLSKTPAVPLTGVRAPPTRLWLLDFVIWCNVWNTFFQACLCGFMWGMNRYDRPSWSTGLFVALACGIAGVGGITMFVQGKRVKKVEGVRPDGANGSEEAIGTAGEGRGGDNVRAFVT</sequence>
<dbReference type="PANTHER" id="PTHR35872">
    <property type="entry name" value="INTEGRAL MEMBRANE PROTEIN (AFU_ORTHOLOGUE AFUA_5G07110)"/>
    <property type="match status" value="1"/>
</dbReference>
<dbReference type="OrthoDB" id="6407410at2759"/>
<comment type="caution">
    <text evidence="3">The sequence shown here is derived from an EMBL/GenBank/DDBJ whole genome shotgun (WGS) entry which is preliminary data.</text>
</comment>
<dbReference type="Pfam" id="PF11204">
    <property type="entry name" value="DUF2985"/>
    <property type="match status" value="1"/>
</dbReference>
<reference evidence="3 4" key="1">
    <citation type="submission" date="2017-05" db="EMBL/GenBank/DDBJ databases">
        <title>Draft genome sequence of Elsinoe australis.</title>
        <authorList>
            <person name="Cheng Q."/>
        </authorList>
    </citation>
    <scope>NUCLEOTIDE SEQUENCE [LARGE SCALE GENOMIC DNA]</scope>
    <source>
        <strain evidence="3 4">NL1</strain>
    </source>
</reference>
<keyword evidence="2" id="KW-0812">Transmembrane</keyword>
<feature type="transmembrane region" description="Helical" evidence="2">
    <location>
        <begin position="394"/>
        <end position="419"/>
    </location>
</feature>
<feature type="transmembrane region" description="Helical" evidence="2">
    <location>
        <begin position="431"/>
        <end position="451"/>
    </location>
</feature>
<accession>A0A2P8AJL7</accession>
<evidence type="ECO:0000313" key="3">
    <source>
        <dbReference type="EMBL" id="PSK60673.1"/>
    </source>
</evidence>
<keyword evidence="2" id="KW-0472">Membrane</keyword>